<dbReference type="InterPro" id="IPR012795">
    <property type="entry name" value="tRNA_Ile_lys_synt_N"/>
</dbReference>
<dbReference type="NCBIfam" id="TIGR02433">
    <property type="entry name" value="lysidine_TilS_C"/>
    <property type="match status" value="1"/>
</dbReference>
<evidence type="ECO:0000256" key="7">
    <source>
        <dbReference type="ARBA" id="ARBA00048539"/>
    </source>
</evidence>
<keyword evidence="11" id="KW-1185">Reference proteome</keyword>
<feature type="domain" description="Lysidine-tRNA(Ile) synthetase C-terminal" evidence="9">
    <location>
        <begin position="401"/>
        <end position="476"/>
    </location>
</feature>
<dbReference type="InterPro" id="IPR015262">
    <property type="entry name" value="tRNA_Ile_lys_synt_subst-bd"/>
</dbReference>
<dbReference type="EC" id="6.3.4.19" evidence="8"/>
<dbReference type="InterPro" id="IPR011063">
    <property type="entry name" value="TilS/TtcA_N"/>
</dbReference>
<dbReference type="Pfam" id="PF11734">
    <property type="entry name" value="TilS_C"/>
    <property type="match status" value="1"/>
</dbReference>
<comment type="similarity">
    <text evidence="8">Belongs to the tRNA(Ile)-lysidine synthase family.</text>
</comment>
<keyword evidence="4 8" id="KW-0819">tRNA processing</keyword>
<gene>
    <name evidence="8 10" type="primary">tilS</name>
    <name evidence="10" type="ORF">GCM10010917_40200</name>
</gene>
<comment type="subcellular location">
    <subcellularLocation>
        <location evidence="1 8">Cytoplasm</location>
    </subcellularLocation>
</comment>
<keyword evidence="3 8" id="KW-0436">Ligase</keyword>
<dbReference type="RefSeq" id="WP_094094688.1">
    <property type="nucleotide sequence ID" value="NZ_BMHF01000022.1"/>
</dbReference>
<feature type="binding site" evidence="8">
    <location>
        <begin position="33"/>
        <end position="38"/>
    </location>
    <ligand>
        <name>ATP</name>
        <dbReference type="ChEBI" id="CHEBI:30616"/>
    </ligand>
</feature>
<sequence length="493" mass="54517">MEPNLNQAVQQVKELAQDNGLWTPGDVIVVAVSGGPDSVALLHILSHIAREAEAGLELVVAHVNHGFRPEESAVEADFVRQLTSSYDWPFELAEFDVPLYMKEHGMGGQEAARNLRYDFLFRVARKYGAGSVALAHHGDDQAETILMKLIRGSGLTGLGGMRMKRKEKNVELIRPLLRMYKTDLVRICEESGLRFVTDSSNLINKYTRNAIRLDVLPFLGQYNGQLVPSLNRMAIIAESEDDFMNVAAEEQMERLVSRDRSGNLNLSCSSLAGLHVALQRRLIKLILTYLPLNTEESDFAKVEAVRHGALQEHPTTWRIDLGGGSFCRREYDTLSFLAQQDAGNEGVFQCLVEVLPAVVPVPGTGRILHIRQLQRTRLPEAMKPLSKDEALFDADELSCPLTVRTRLPGDTLRVAGLGGSKKVKDIFIDDKVPPSSRDRIPLVVDAAGRILWIPGIRRSDAAWVRADTETVIAMSWEAEDGNAGLVMGGDGYS</sequence>
<dbReference type="PANTHER" id="PTHR43033:SF1">
    <property type="entry name" value="TRNA(ILE)-LYSIDINE SYNTHASE-RELATED"/>
    <property type="match status" value="1"/>
</dbReference>
<keyword evidence="6 8" id="KW-0067">ATP-binding</keyword>
<keyword evidence="5 8" id="KW-0547">Nucleotide-binding</keyword>
<evidence type="ECO:0000256" key="8">
    <source>
        <dbReference type="HAMAP-Rule" id="MF_01161"/>
    </source>
</evidence>
<comment type="catalytic activity">
    <reaction evidence="7 8">
        <text>cytidine(34) in tRNA(Ile2) + L-lysine + ATP = lysidine(34) in tRNA(Ile2) + AMP + diphosphate + H(+)</text>
        <dbReference type="Rhea" id="RHEA:43744"/>
        <dbReference type="Rhea" id="RHEA-COMP:10625"/>
        <dbReference type="Rhea" id="RHEA-COMP:10670"/>
        <dbReference type="ChEBI" id="CHEBI:15378"/>
        <dbReference type="ChEBI" id="CHEBI:30616"/>
        <dbReference type="ChEBI" id="CHEBI:32551"/>
        <dbReference type="ChEBI" id="CHEBI:33019"/>
        <dbReference type="ChEBI" id="CHEBI:82748"/>
        <dbReference type="ChEBI" id="CHEBI:83665"/>
        <dbReference type="ChEBI" id="CHEBI:456215"/>
        <dbReference type="EC" id="6.3.4.19"/>
    </reaction>
</comment>
<dbReference type="InterPro" id="IPR012094">
    <property type="entry name" value="tRNA_Ile_lys_synt"/>
</dbReference>
<evidence type="ECO:0000256" key="5">
    <source>
        <dbReference type="ARBA" id="ARBA00022741"/>
    </source>
</evidence>
<evidence type="ECO:0000259" key="9">
    <source>
        <dbReference type="SMART" id="SM00977"/>
    </source>
</evidence>
<dbReference type="Gene3D" id="3.40.50.620">
    <property type="entry name" value="HUPs"/>
    <property type="match status" value="1"/>
</dbReference>
<protein>
    <recommendedName>
        <fullName evidence="8">tRNA(Ile)-lysidine synthase</fullName>
        <ecNumber evidence="8">6.3.4.19</ecNumber>
    </recommendedName>
    <alternativeName>
        <fullName evidence="8">tRNA(Ile)-2-lysyl-cytidine synthase</fullName>
    </alternativeName>
    <alternativeName>
        <fullName evidence="8">tRNA(Ile)-lysidine synthetase</fullName>
    </alternativeName>
</protein>
<dbReference type="EMBL" id="BMHF01000022">
    <property type="protein sequence ID" value="GGA50897.1"/>
    <property type="molecule type" value="Genomic_DNA"/>
</dbReference>
<dbReference type="InterPro" id="IPR012796">
    <property type="entry name" value="Lysidine-tRNA-synth_C"/>
</dbReference>
<dbReference type="SMART" id="SM00977">
    <property type="entry name" value="TilS_C"/>
    <property type="match status" value="1"/>
</dbReference>
<dbReference type="HAMAP" id="MF_01161">
    <property type="entry name" value="tRNA_Ile_lys_synt"/>
    <property type="match status" value="1"/>
</dbReference>
<name>A0ABQ1GWL8_9BACL</name>
<evidence type="ECO:0000313" key="10">
    <source>
        <dbReference type="EMBL" id="GGA50897.1"/>
    </source>
</evidence>
<dbReference type="PANTHER" id="PTHR43033">
    <property type="entry name" value="TRNA(ILE)-LYSIDINE SYNTHASE-RELATED"/>
    <property type="match status" value="1"/>
</dbReference>
<reference evidence="11" key="1">
    <citation type="journal article" date="2019" name="Int. J. Syst. Evol. Microbiol.">
        <title>The Global Catalogue of Microorganisms (GCM) 10K type strain sequencing project: providing services to taxonomists for standard genome sequencing and annotation.</title>
        <authorList>
            <consortium name="The Broad Institute Genomics Platform"/>
            <consortium name="The Broad Institute Genome Sequencing Center for Infectious Disease"/>
            <person name="Wu L."/>
            <person name="Ma J."/>
        </authorList>
    </citation>
    <scope>NUCLEOTIDE SEQUENCE [LARGE SCALE GENOMIC DNA]</scope>
    <source>
        <strain evidence="11">CGMCC 1.15044</strain>
    </source>
</reference>
<dbReference type="SUPFAM" id="SSF82829">
    <property type="entry name" value="MesJ substrate recognition domain-like"/>
    <property type="match status" value="1"/>
</dbReference>
<evidence type="ECO:0000256" key="3">
    <source>
        <dbReference type="ARBA" id="ARBA00022598"/>
    </source>
</evidence>
<dbReference type="SUPFAM" id="SSF56037">
    <property type="entry name" value="PheT/TilS domain"/>
    <property type="match status" value="1"/>
</dbReference>
<dbReference type="InterPro" id="IPR014729">
    <property type="entry name" value="Rossmann-like_a/b/a_fold"/>
</dbReference>
<proteinExistence type="inferred from homology"/>
<dbReference type="Pfam" id="PF01171">
    <property type="entry name" value="ATP_bind_3"/>
    <property type="match status" value="1"/>
</dbReference>
<accession>A0ABQ1GWL8</accession>
<evidence type="ECO:0000256" key="4">
    <source>
        <dbReference type="ARBA" id="ARBA00022694"/>
    </source>
</evidence>
<dbReference type="Gene3D" id="1.20.59.20">
    <property type="match status" value="1"/>
</dbReference>
<dbReference type="Proteomes" id="UP000609323">
    <property type="component" value="Unassembled WGS sequence"/>
</dbReference>
<comment type="function">
    <text evidence="8">Ligates lysine onto the cytidine present at position 34 of the AUA codon-specific tRNA(Ile) that contains the anticodon CAU, in an ATP-dependent manner. Cytidine is converted to lysidine, thus changing the amino acid specificity of the tRNA from methionine to isoleucine.</text>
</comment>
<dbReference type="NCBIfam" id="TIGR02432">
    <property type="entry name" value="lysidine_TilS_N"/>
    <property type="match status" value="1"/>
</dbReference>
<comment type="domain">
    <text evidence="8">The N-terminal region contains the highly conserved SGGXDS motif, predicted to be a P-loop motif involved in ATP binding.</text>
</comment>
<evidence type="ECO:0000313" key="11">
    <source>
        <dbReference type="Proteomes" id="UP000609323"/>
    </source>
</evidence>
<comment type="caution">
    <text evidence="10">The sequence shown here is derived from an EMBL/GenBank/DDBJ whole genome shotgun (WGS) entry which is preliminary data.</text>
</comment>
<dbReference type="SUPFAM" id="SSF52402">
    <property type="entry name" value="Adenine nucleotide alpha hydrolases-like"/>
    <property type="match status" value="1"/>
</dbReference>
<evidence type="ECO:0000256" key="1">
    <source>
        <dbReference type="ARBA" id="ARBA00004496"/>
    </source>
</evidence>
<dbReference type="Pfam" id="PF09179">
    <property type="entry name" value="TilS"/>
    <property type="match status" value="1"/>
</dbReference>
<dbReference type="CDD" id="cd01992">
    <property type="entry name" value="TilS_N"/>
    <property type="match status" value="1"/>
</dbReference>
<keyword evidence="2 8" id="KW-0963">Cytoplasm</keyword>
<evidence type="ECO:0000256" key="6">
    <source>
        <dbReference type="ARBA" id="ARBA00022840"/>
    </source>
</evidence>
<evidence type="ECO:0000256" key="2">
    <source>
        <dbReference type="ARBA" id="ARBA00022490"/>
    </source>
</evidence>
<organism evidence="10 11">
    <name type="scientific">Paenibacillus physcomitrellae</name>
    <dbReference type="NCBI Taxonomy" id="1619311"/>
    <lineage>
        <taxon>Bacteria</taxon>
        <taxon>Bacillati</taxon>
        <taxon>Bacillota</taxon>
        <taxon>Bacilli</taxon>
        <taxon>Bacillales</taxon>
        <taxon>Paenibacillaceae</taxon>
        <taxon>Paenibacillus</taxon>
    </lineage>
</organism>